<feature type="domain" description="PPM-type phosphatase" evidence="2">
    <location>
        <begin position="565"/>
        <end position="802"/>
    </location>
</feature>
<dbReference type="Proteomes" id="UP000289340">
    <property type="component" value="Chromosome 15"/>
</dbReference>
<feature type="region of interest" description="Disordered" evidence="1">
    <location>
        <begin position="192"/>
        <end position="231"/>
    </location>
</feature>
<keyword evidence="3" id="KW-0378">Hydrolase</keyword>
<dbReference type="Gene3D" id="3.60.40.10">
    <property type="entry name" value="PPM-type phosphatase domain"/>
    <property type="match status" value="1"/>
</dbReference>
<dbReference type="PANTHER" id="PTHR12320:SF1">
    <property type="entry name" value="PROTEIN PHOSPHATASE PTC7 HOMOLOG"/>
    <property type="match status" value="1"/>
</dbReference>
<feature type="compositionally biased region" description="Polar residues" evidence="1">
    <location>
        <begin position="294"/>
        <end position="314"/>
    </location>
</feature>
<proteinExistence type="predicted"/>
<dbReference type="EMBL" id="QZWG01000015">
    <property type="protein sequence ID" value="RZB63174.1"/>
    <property type="molecule type" value="Genomic_DNA"/>
</dbReference>
<evidence type="ECO:0000313" key="3">
    <source>
        <dbReference type="EMBL" id="RZB63174.1"/>
    </source>
</evidence>
<sequence length="805" mass="86791">MALLFSRSFHCLWLPCCNVPPKSSERLRIYAPIPLPKPWVSFTHHTRLLPNATSSPNSDPEDFDILSSTEHSDGSFVFRFASANEIREQLDELNKKKKSDALNKKKKKLAREGVLEEGKAGVRALVSESVKKLNTEVDRTLGGEIESSSTVVVGVADQNPQLLLNEKEGDVLDSDSGPPVTNDLQKIDRHLKLDSVEDGDGQRGISSEDVGTESNGVPSASEADSELDSHREAVVSTVATEADVVSDLKSDAFAEVEEEEEAGKSYGVDRTTNNLAAAVDAELSELVPESTFLDSEQVGDSASNNQTDAVNAESSELVPESTCLESEQVSYSATNNQTDAVDAELSELVPESTSLESEQAGYSETNNLTDGVDANLSDLMPVSTSLESEQVGYGATNNLIAAVDANISELFPESTSAESEQVGYSETNNMTSGVDADLSELTPVSSSLESELVANDEETAHLIVGDFINASKMGKSELSLDEVPSSNLENNIDVDNTERSDYESTSQLTVPQILSAEVASHGEKTSKTELFLISGAACLPHPSKVPSILQYHDSFCSVNRDENEAYDKPTNNKFQALTGREDAYFISHQNWLAVADGVGQWSLEGSNAGLYIRELIEKCENIVSNYENNSTIEPAEVITRGAAETQSPGSCSILVTNFDGQVLHAANVGNTGFIIIRDGSIFKKSTPMFHEFNFPLQIVKGDDPSELIEGYTMDLHDGDVIVTATNGLFDNLYEQEIASIISKSLEASLTPQEIAEFLATRAQEVGRSTSMRSPFADAAQAVGYVGFIGGKLDDVTVIVSLVQPR</sequence>
<dbReference type="GO" id="GO:0009507">
    <property type="term" value="C:chloroplast"/>
    <property type="evidence" value="ECO:0007669"/>
    <property type="project" value="TreeGrafter"/>
</dbReference>
<dbReference type="SUPFAM" id="SSF81606">
    <property type="entry name" value="PP2C-like"/>
    <property type="match status" value="1"/>
</dbReference>
<dbReference type="PROSITE" id="PS51746">
    <property type="entry name" value="PPM_2"/>
    <property type="match status" value="1"/>
</dbReference>
<evidence type="ECO:0000259" key="2">
    <source>
        <dbReference type="PROSITE" id="PS51746"/>
    </source>
</evidence>
<dbReference type="InterPro" id="IPR001932">
    <property type="entry name" value="PPM-type_phosphatase-like_dom"/>
</dbReference>
<dbReference type="AlphaFoldDB" id="A0A445GPG7"/>
<keyword evidence="4" id="KW-1185">Reference proteome</keyword>
<evidence type="ECO:0000313" key="4">
    <source>
        <dbReference type="Proteomes" id="UP000289340"/>
    </source>
</evidence>
<gene>
    <name evidence="3" type="ORF">D0Y65_040029</name>
</gene>
<evidence type="ECO:0000256" key="1">
    <source>
        <dbReference type="SAM" id="MobiDB-lite"/>
    </source>
</evidence>
<dbReference type="PANTHER" id="PTHR12320">
    <property type="entry name" value="PROTEIN PHOSPHATASE 2C"/>
    <property type="match status" value="1"/>
</dbReference>
<dbReference type="InterPro" id="IPR039123">
    <property type="entry name" value="PPTC7"/>
</dbReference>
<name>A0A445GPG7_GLYSO</name>
<feature type="region of interest" description="Disordered" evidence="1">
    <location>
        <begin position="294"/>
        <end position="317"/>
    </location>
</feature>
<protein>
    <recommendedName>
        <fullName evidence="2">PPM-type phosphatase domain-containing protein</fullName>
    </recommendedName>
</protein>
<dbReference type="SMART" id="SM00332">
    <property type="entry name" value="PP2Cc"/>
    <property type="match status" value="1"/>
</dbReference>
<dbReference type="GO" id="GO:0004722">
    <property type="term" value="F:protein serine/threonine phosphatase activity"/>
    <property type="evidence" value="ECO:0007669"/>
    <property type="project" value="TreeGrafter"/>
</dbReference>
<organism evidence="3 4">
    <name type="scientific">Glycine soja</name>
    <name type="common">Wild soybean</name>
    <dbReference type="NCBI Taxonomy" id="3848"/>
    <lineage>
        <taxon>Eukaryota</taxon>
        <taxon>Viridiplantae</taxon>
        <taxon>Streptophyta</taxon>
        <taxon>Embryophyta</taxon>
        <taxon>Tracheophyta</taxon>
        <taxon>Spermatophyta</taxon>
        <taxon>Magnoliopsida</taxon>
        <taxon>eudicotyledons</taxon>
        <taxon>Gunneridae</taxon>
        <taxon>Pentapetalae</taxon>
        <taxon>rosids</taxon>
        <taxon>fabids</taxon>
        <taxon>Fabales</taxon>
        <taxon>Fabaceae</taxon>
        <taxon>Papilionoideae</taxon>
        <taxon>50 kb inversion clade</taxon>
        <taxon>NPAAA clade</taxon>
        <taxon>indigoferoid/millettioid clade</taxon>
        <taxon>Phaseoleae</taxon>
        <taxon>Glycine</taxon>
        <taxon>Glycine subgen. Soja</taxon>
    </lineage>
</organism>
<reference evidence="3 4" key="1">
    <citation type="submission" date="2018-09" db="EMBL/GenBank/DDBJ databases">
        <title>A high-quality reference genome of wild soybean provides a powerful tool to mine soybean genomes.</title>
        <authorList>
            <person name="Xie M."/>
            <person name="Chung C.Y.L."/>
            <person name="Li M.-W."/>
            <person name="Wong F.-L."/>
            <person name="Chan T.-F."/>
            <person name="Lam H.-M."/>
        </authorList>
    </citation>
    <scope>NUCLEOTIDE SEQUENCE [LARGE SCALE GENOMIC DNA]</scope>
    <source>
        <strain evidence="4">cv. W05</strain>
        <tissue evidence="3">Hypocotyl of etiolated seedlings</tissue>
    </source>
</reference>
<comment type="caution">
    <text evidence="3">The sequence shown here is derived from an EMBL/GenBank/DDBJ whole genome shotgun (WGS) entry which is preliminary data.</text>
</comment>
<dbReference type="InterPro" id="IPR036457">
    <property type="entry name" value="PPM-type-like_dom_sf"/>
</dbReference>
<accession>A0A445GPG7</accession>